<evidence type="ECO:0000256" key="4">
    <source>
        <dbReference type="SAM" id="MobiDB-lite"/>
    </source>
</evidence>
<dbReference type="OrthoDB" id="205166at2759"/>
<feature type="coiled-coil region" evidence="3">
    <location>
        <begin position="157"/>
        <end position="191"/>
    </location>
</feature>
<evidence type="ECO:0000256" key="2">
    <source>
        <dbReference type="ARBA" id="ARBA00023242"/>
    </source>
</evidence>
<evidence type="ECO:0000256" key="1">
    <source>
        <dbReference type="ARBA" id="ARBA00004123"/>
    </source>
</evidence>
<keyword evidence="3" id="KW-0175">Coiled coil</keyword>
<organism evidence="5 6">
    <name type="scientific">Microthyrium microscopicum</name>
    <dbReference type="NCBI Taxonomy" id="703497"/>
    <lineage>
        <taxon>Eukaryota</taxon>
        <taxon>Fungi</taxon>
        <taxon>Dikarya</taxon>
        <taxon>Ascomycota</taxon>
        <taxon>Pezizomycotina</taxon>
        <taxon>Dothideomycetes</taxon>
        <taxon>Dothideomycetes incertae sedis</taxon>
        <taxon>Microthyriales</taxon>
        <taxon>Microthyriaceae</taxon>
        <taxon>Microthyrium</taxon>
    </lineage>
</organism>
<keyword evidence="6" id="KW-1185">Reference proteome</keyword>
<reference evidence="5" key="1">
    <citation type="journal article" date="2020" name="Stud. Mycol.">
        <title>101 Dothideomycetes genomes: a test case for predicting lifestyles and emergence of pathogens.</title>
        <authorList>
            <person name="Haridas S."/>
            <person name="Albert R."/>
            <person name="Binder M."/>
            <person name="Bloem J."/>
            <person name="Labutti K."/>
            <person name="Salamov A."/>
            <person name="Andreopoulos B."/>
            <person name="Baker S."/>
            <person name="Barry K."/>
            <person name="Bills G."/>
            <person name="Bluhm B."/>
            <person name="Cannon C."/>
            <person name="Castanera R."/>
            <person name="Culley D."/>
            <person name="Daum C."/>
            <person name="Ezra D."/>
            <person name="Gonzalez J."/>
            <person name="Henrissat B."/>
            <person name="Kuo A."/>
            <person name="Liang C."/>
            <person name="Lipzen A."/>
            <person name="Lutzoni F."/>
            <person name="Magnuson J."/>
            <person name="Mondo S."/>
            <person name="Nolan M."/>
            <person name="Ohm R."/>
            <person name="Pangilinan J."/>
            <person name="Park H.-J."/>
            <person name="Ramirez L."/>
            <person name="Alfaro M."/>
            <person name="Sun H."/>
            <person name="Tritt A."/>
            <person name="Yoshinaga Y."/>
            <person name="Zwiers L.-H."/>
            <person name="Turgeon B."/>
            <person name="Goodwin S."/>
            <person name="Spatafora J."/>
            <person name="Crous P."/>
            <person name="Grigoriev I."/>
        </authorList>
    </citation>
    <scope>NUCLEOTIDE SEQUENCE</scope>
    <source>
        <strain evidence="5">CBS 115976</strain>
    </source>
</reference>
<dbReference type="Pfam" id="PF05615">
    <property type="entry name" value="THOC7"/>
    <property type="match status" value="1"/>
</dbReference>
<dbReference type="InterPro" id="IPR008501">
    <property type="entry name" value="THOC7/Mft1"/>
</dbReference>
<evidence type="ECO:0000313" key="6">
    <source>
        <dbReference type="Proteomes" id="UP000799302"/>
    </source>
</evidence>
<comment type="subcellular location">
    <subcellularLocation>
        <location evidence="1">Nucleus</location>
    </subcellularLocation>
</comment>
<feature type="region of interest" description="Disordered" evidence="4">
    <location>
        <begin position="211"/>
        <end position="318"/>
    </location>
</feature>
<gene>
    <name evidence="5" type="ORF">BT63DRAFT_423204</name>
</gene>
<name>A0A6A6UF85_9PEZI</name>
<dbReference type="GO" id="GO:0000445">
    <property type="term" value="C:THO complex part of transcription export complex"/>
    <property type="evidence" value="ECO:0007669"/>
    <property type="project" value="InterPro"/>
</dbReference>
<feature type="compositionally biased region" description="Acidic residues" evidence="4">
    <location>
        <begin position="303"/>
        <end position="318"/>
    </location>
</feature>
<dbReference type="GO" id="GO:0006397">
    <property type="term" value="P:mRNA processing"/>
    <property type="evidence" value="ECO:0007669"/>
    <property type="project" value="InterPro"/>
</dbReference>
<dbReference type="Proteomes" id="UP000799302">
    <property type="component" value="Unassembled WGS sequence"/>
</dbReference>
<accession>A0A6A6UF85</accession>
<evidence type="ECO:0000313" key="5">
    <source>
        <dbReference type="EMBL" id="KAF2670939.1"/>
    </source>
</evidence>
<dbReference type="EMBL" id="MU004233">
    <property type="protein sequence ID" value="KAF2670939.1"/>
    <property type="molecule type" value="Genomic_DNA"/>
</dbReference>
<proteinExistence type="predicted"/>
<keyword evidence="2" id="KW-0539">Nucleus</keyword>
<sequence>MASPTYSVLMDVEDENSFHRDRLLPVEQRVLRRPIDKLFTPASTVFKHTTSPLPNGTTTTEPSLAEIRTQWRDEMLLELSLLQSSMVRIQLLRRSNALECARYAASKDTILATASRIRSNTTALHERLADARQQLALRKEYDVLADKITSNRMLRTRDDQAVQLDKLAGEIAELEMEAAEYKRTWAERREQFGRIVGEGRQMLRLIKDEKEEAERKEGMDGGEEEGDAGSTARGAVSAVGTPAFGGSTPMPGDDGLDADRLVPPSFRKGSPSGRSEGKNDEGDVEMGEVNAETPAAHTNITSEMEEGEAEEDEQMGEA</sequence>
<dbReference type="AlphaFoldDB" id="A0A6A6UF85"/>
<evidence type="ECO:0000256" key="3">
    <source>
        <dbReference type="SAM" id="Coils"/>
    </source>
</evidence>
<protein>
    <submittedName>
        <fullName evidence="5">Uncharacterized protein</fullName>
    </submittedName>
</protein>